<evidence type="ECO:0000256" key="2">
    <source>
        <dbReference type="ARBA" id="ARBA00009810"/>
    </source>
</evidence>
<dbReference type="AlphaFoldDB" id="A0A7U7J1I1"/>
<dbReference type="GO" id="GO:0015891">
    <property type="term" value="P:siderophore transport"/>
    <property type="evidence" value="ECO:0007669"/>
    <property type="project" value="InterPro"/>
</dbReference>
<keyword evidence="6 11" id="KW-0798">TonB box</keyword>
<dbReference type="GO" id="GO:0038023">
    <property type="term" value="F:signaling receptor activity"/>
    <property type="evidence" value="ECO:0007669"/>
    <property type="project" value="InterPro"/>
</dbReference>
<dbReference type="InterPro" id="IPR012910">
    <property type="entry name" value="Plug_dom"/>
</dbReference>
<name>A0A7U7J1I1_9PROT</name>
<dbReference type="EMBL" id="CBLY010000006">
    <property type="protein sequence ID" value="CDG34111.1"/>
    <property type="molecule type" value="Genomic_DNA"/>
</dbReference>
<feature type="chain" id="PRO_5031280733" evidence="13">
    <location>
        <begin position="31"/>
        <end position="753"/>
    </location>
</feature>
<keyword evidence="5 10" id="KW-0812">Transmembrane</keyword>
<dbReference type="InterPro" id="IPR010105">
    <property type="entry name" value="TonB_sidphr_rcpt"/>
</dbReference>
<dbReference type="RefSeq" id="WP_043560568.1">
    <property type="nucleotide sequence ID" value="NZ_CBLY010000006.1"/>
</dbReference>
<dbReference type="InterPro" id="IPR036942">
    <property type="entry name" value="Beta-barrel_TonB_sf"/>
</dbReference>
<keyword evidence="13" id="KW-0732">Signal</keyword>
<dbReference type="SUPFAM" id="SSF56935">
    <property type="entry name" value="Porins"/>
    <property type="match status" value="1"/>
</dbReference>
<feature type="compositionally biased region" description="Basic and acidic residues" evidence="12">
    <location>
        <begin position="52"/>
        <end position="67"/>
    </location>
</feature>
<feature type="signal peptide" evidence="13">
    <location>
        <begin position="1"/>
        <end position="30"/>
    </location>
</feature>
<evidence type="ECO:0000313" key="17">
    <source>
        <dbReference type="Proteomes" id="UP000027590"/>
    </source>
</evidence>
<evidence type="ECO:0000256" key="11">
    <source>
        <dbReference type="RuleBase" id="RU003357"/>
    </source>
</evidence>
<keyword evidence="7 10" id="KW-0472">Membrane</keyword>
<keyword evidence="4 10" id="KW-1134">Transmembrane beta strand</keyword>
<dbReference type="InterPro" id="IPR037066">
    <property type="entry name" value="Plug_dom_sf"/>
</dbReference>
<protein>
    <submittedName>
        <fullName evidence="16">Ferrichrome-iron receptor</fullName>
    </submittedName>
</protein>
<proteinExistence type="inferred from homology"/>
<evidence type="ECO:0000256" key="13">
    <source>
        <dbReference type="SAM" id="SignalP"/>
    </source>
</evidence>
<keyword evidence="3 10" id="KW-0813">Transport</keyword>
<dbReference type="Pfam" id="PF00593">
    <property type="entry name" value="TonB_dep_Rec_b-barrel"/>
    <property type="match status" value="1"/>
</dbReference>
<evidence type="ECO:0000256" key="10">
    <source>
        <dbReference type="PROSITE-ProRule" id="PRU01360"/>
    </source>
</evidence>
<gene>
    <name evidence="16" type="ORF">SACS_1373</name>
</gene>
<evidence type="ECO:0000256" key="9">
    <source>
        <dbReference type="ARBA" id="ARBA00023237"/>
    </source>
</evidence>
<comment type="caution">
    <text evidence="16">The sequence shown here is derived from an EMBL/GenBank/DDBJ whole genome shotgun (WGS) entry which is preliminary data.</text>
</comment>
<reference evidence="16 17" key="1">
    <citation type="journal article" date="2014" name="Genome Biol. Evol.">
        <title>Acetic acid bacteria genomes reveal functional traits for adaptation to life in insect guts.</title>
        <authorList>
            <person name="Chouaia B."/>
            <person name="Gaiarsa S."/>
            <person name="Crotti E."/>
            <person name="Comandatore F."/>
            <person name="Degli Esposti M."/>
            <person name="Ricci I."/>
            <person name="Alma A."/>
            <person name="Favia G."/>
            <person name="Bandi C."/>
            <person name="Daffonchio D."/>
        </authorList>
    </citation>
    <scope>NUCLEOTIDE SEQUENCE [LARGE SCALE GENOMIC DNA]</scope>
    <source>
        <strain evidence="17">AM169</strain>
    </source>
</reference>
<evidence type="ECO:0000313" key="16">
    <source>
        <dbReference type="EMBL" id="CDG34111.1"/>
    </source>
</evidence>
<keyword evidence="8 16" id="KW-0675">Receptor</keyword>
<comment type="similarity">
    <text evidence="2 10 11">Belongs to the TonB-dependent receptor family.</text>
</comment>
<evidence type="ECO:0000256" key="8">
    <source>
        <dbReference type="ARBA" id="ARBA00023170"/>
    </source>
</evidence>
<organism evidence="16 17">
    <name type="scientific">Parasaccharibacter apium</name>
    <dbReference type="NCBI Taxonomy" id="1510841"/>
    <lineage>
        <taxon>Bacteria</taxon>
        <taxon>Pseudomonadati</taxon>
        <taxon>Pseudomonadota</taxon>
        <taxon>Alphaproteobacteria</taxon>
        <taxon>Acetobacterales</taxon>
        <taxon>Acetobacteraceae</taxon>
        <taxon>Parasaccharibacter</taxon>
    </lineage>
</organism>
<reference evidence="16 17" key="2">
    <citation type="journal article" date="2014" name="PLoS ONE">
        <title>Evolution of mitochondria reconstructed from the energy metabolism of living bacteria.</title>
        <authorList>
            <person name="Degli Esposti M."/>
            <person name="Chouaia B."/>
            <person name="Comandatore F."/>
            <person name="Crotti E."/>
            <person name="Sassera D."/>
            <person name="Lievens P.M."/>
            <person name="Daffonchio D."/>
            <person name="Bandi C."/>
        </authorList>
    </citation>
    <scope>NUCLEOTIDE SEQUENCE [LARGE SCALE GENOMIC DNA]</scope>
    <source>
        <strain evidence="17">AM169</strain>
    </source>
</reference>
<dbReference type="PANTHER" id="PTHR32552">
    <property type="entry name" value="FERRICHROME IRON RECEPTOR-RELATED"/>
    <property type="match status" value="1"/>
</dbReference>
<evidence type="ECO:0000259" key="15">
    <source>
        <dbReference type="Pfam" id="PF07715"/>
    </source>
</evidence>
<dbReference type="InterPro" id="IPR000531">
    <property type="entry name" value="Beta-barrel_TonB"/>
</dbReference>
<evidence type="ECO:0000256" key="5">
    <source>
        <dbReference type="ARBA" id="ARBA00022692"/>
    </source>
</evidence>
<keyword evidence="9 10" id="KW-0998">Cell outer membrane</keyword>
<dbReference type="Pfam" id="PF07715">
    <property type="entry name" value="Plug"/>
    <property type="match status" value="1"/>
</dbReference>
<dbReference type="PANTHER" id="PTHR32552:SF82">
    <property type="entry name" value="FCUA PROTEIN"/>
    <property type="match status" value="1"/>
</dbReference>
<dbReference type="NCBIfam" id="TIGR01783">
    <property type="entry name" value="TonB-siderophor"/>
    <property type="match status" value="1"/>
</dbReference>
<evidence type="ECO:0000256" key="7">
    <source>
        <dbReference type="ARBA" id="ARBA00023136"/>
    </source>
</evidence>
<dbReference type="Gene3D" id="2.170.130.10">
    <property type="entry name" value="TonB-dependent receptor, plug domain"/>
    <property type="match status" value="1"/>
</dbReference>
<accession>A0A7U7J1I1</accession>
<dbReference type="Gene3D" id="2.40.170.20">
    <property type="entry name" value="TonB-dependent receptor, beta-barrel domain"/>
    <property type="match status" value="1"/>
</dbReference>
<comment type="subcellular location">
    <subcellularLocation>
        <location evidence="1 10">Cell outer membrane</location>
        <topology evidence="1 10">Multi-pass membrane protein</topology>
    </subcellularLocation>
</comment>
<sequence>MVIPFRFSRRTVTLWCLLAGSMLTGHPVWAAGDEGREQTAKGQMARPGQPDGKADIRKKSVGKDRQQADAPPVETILVKARRREQMEVKLGGQAGVLGNKKGLDLPFNLRSYTSSMILNQQSQTLGQVLQNDPSVRTTYGFGNFSETFIIRGMPVYGDDVAINGLYGISPRQLISPQLYDSVQVLNGASAFINGAAPGGTSVGGNINLQFKHAGSEPLARLTGDYTSRGQGGGSLDVGRRFGRNDQFGIRFNAAGMDGQTSISGERRHSVALGLDTDWHNDDTRISLDINYQNQNVQQGRGAVVLNSGLTAVPRPTRPGRNWSQGWSYEDMHYVFGLLNVEHDLNSHVMLYGTFGGMTGHEEGNYDTVYVSDGLKGTGFGYGSYVPYQQTNESTRGGVRAHFRTGFLKHEVNAGGSALWSEASTGYAGGMVGDTSLYAPGVQAKPASVHHVSATPATKTQLYSLFFSDTMSFWHDRIALTGGFRYQHILQNSYQYTPTHYSRDAITPVVGLVVHVARHASLYFNRVEGLNQGLQAPARSSLYPNLVNAQQFLSPTRTVQYEVGGKYDIGRFSASLAFYRLDRPTGLVEDYGTEQIFKASGRQRNQGIELNVNGEIIHGLRFNGGSALIQAKQVKGDYVGNRAVGIPGYTINGNLEYDIPFVKGLTLTGRVTHTGHQWVNVQNSLRIPNWTTYDLGARYTFMMTPKRPMTFRFGVENLTNSHYWASSYTAFSSVNGYLTQGLPRTFKASFSTDM</sequence>
<feature type="region of interest" description="Disordered" evidence="12">
    <location>
        <begin position="35"/>
        <end position="70"/>
    </location>
</feature>
<dbReference type="PROSITE" id="PS52016">
    <property type="entry name" value="TONB_DEPENDENT_REC_3"/>
    <property type="match status" value="1"/>
</dbReference>
<dbReference type="Proteomes" id="UP000027590">
    <property type="component" value="Unassembled WGS sequence"/>
</dbReference>
<dbReference type="GO" id="GO:0009279">
    <property type="term" value="C:cell outer membrane"/>
    <property type="evidence" value="ECO:0007669"/>
    <property type="project" value="UniProtKB-SubCell"/>
</dbReference>
<evidence type="ECO:0000259" key="14">
    <source>
        <dbReference type="Pfam" id="PF00593"/>
    </source>
</evidence>
<evidence type="ECO:0000256" key="3">
    <source>
        <dbReference type="ARBA" id="ARBA00022448"/>
    </source>
</evidence>
<evidence type="ECO:0000256" key="12">
    <source>
        <dbReference type="SAM" id="MobiDB-lite"/>
    </source>
</evidence>
<evidence type="ECO:0000256" key="4">
    <source>
        <dbReference type="ARBA" id="ARBA00022452"/>
    </source>
</evidence>
<feature type="domain" description="TonB-dependent receptor-like beta-barrel" evidence="14">
    <location>
        <begin position="277"/>
        <end position="717"/>
    </location>
</feature>
<dbReference type="CDD" id="cd01347">
    <property type="entry name" value="ligand_gated_channel"/>
    <property type="match status" value="1"/>
</dbReference>
<evidence type="ECO:0000256" key="6">
    <source>
        <dbReference type="ARBA" id="ARBA00023077"/>
    </source>
</evidence>
<dbReference type="GO" id="GO:0015344">
    <property type="term" value="F:siderophore uptake transmembrane transporter activity"/>
    <property type="evidence" value="ECO:0007669"/>
    <property type="project" value="TreeGrafter"/>
</dbReference>
<dbReference type="InterPro" id="IPR039426">
    <property type="entry name" value="TonB-dep_rcpt-like"/>
</dbReference>
<evidence type="ECO:0000256" key="1">
    <source>
        <dbReference type="ARBA" id="ARBA00004571"/>
    </source>
</evidence>
<feature type="domain" description="TonB-dependent receptor plug" evidence="15">
    <location>
        <begin position="104"/>
        <end position="200"/>
    </location>
</feature>